<name>A0ACC1M131_9FUNG</name>
<keyword evidence="2" id="KW-1185">Reference proteome</keyword>
<keyword evidence="1" id="KW-0808">Transferase</keyword>
<sequence>MCASDDVNDKEPQNKQAKVGTRKAGHLMQAPVDGDGRCHFFVATKGRYCPFTTKLGNKLCGEHMVVCDSSAALPATRRVACPYDPSHSVDFSKLKKHMESLCNARLPKIRPAYVNTDCNVSMLPPGYAEKTFDECGKLWSDEALAKADARLMVQPGEQIYLGTTTSKVFGDLSSPSNEDLVRAKPELLNEVLVKRLLRPVVTAYLRSVSAAPENAESMDLEGLLEHVRPSEDYPMEICTHPVLEKRSHVKLNAKHLLQQSSLVGHLDKRGLLDSQYALVEFGAGKGELSVFVHAAMNQTQEDGSIFLVDRKNFRQKFVKDEDEPLRHHFERILIDIRDFDLAKIPKLQTTDPATGVTQLRPIVAYSKHLCGAATDLTIKCLERYRQAGGSVVGIAIALCCHQVCKYSMYVDHAYLSTAVANGSGTSEWCDRQRNEFRHLTTMSSWAINSPRDDLQHEEHCSGLSFSQRLRAGHAVKRFLDAGRLEFVRQKLGMDYAELVYYTARSTSPENLALFGGAITKQKTLCSQLSI</sequence>
<reference evidence="1" key="1">
    <citation type="submission" date="2022-07" db="EMBL/GenBank/DDBJ databases">
        <title>Phylogenomic reconstructions and comparative analyses of Kickxellomycotina fungi.</title>
        <authorList>
            <person name="Reynolds N.K."/>
            <person name="Stajich J.E."/>
            <person name="Barry K."/>
            <person name="Grigoriev I.V."/>
            <person name="Crous P."/>
            <person name="Smith M.E."/>
        </authorList>
    </citation>
    <scope>NUCLEOTIDE SEQUENCE</scope>
    <source>
        <strain evidence="1">CBS 190363</strain>
    </source>
</reference>
<comment type="caution">
    <text evidence="1">The sequence shown here is derived from an EMBL/GenBank/DDBJ whole genome shotgun (WGS) entry which is preliminary data.</text>
</comment>
<dbReference type="EMBL" id="JANBVB010001178">
    <property type="protein sequence ID" value="KAJ2890879.1"/>
    <property type="molecule type" value="Genomic_DNA"/>
</dbReference>
<gene>
    <name evidence="1" type="primary">TRM13</name>
    <name evidence="1" type="ORF">IWW38_003895</name>
</gene>
<dbReference type="EC" id="2.1.1.225" evidence="1"/>
<proteinExistence type="predicted"/>
<accession>A0ACC1M131</accession>
<organism evidence="1 2">
    <name type="scientific">Coemansia aciculifera</name>
    <dbReference type="NCBI Taxonomy" id="417176"/>
    <lineage>
        <taxon>Eukaryota</taxon>
        <taxon>Fungi</taxon>
        <taxon>Fungi incertae sedis</taxon>
        <taxon>Zoopagomycota</taxon>
        <taxon>Kickxellomycotina</taxon>
        <taxon>Kickxellomycetes</taxon>
        <taxon>Kickxellales</taxon>
        <taxon>Kickxellaceae</taxon>
        <taxon>Coemansia</taxon>
    </lineage>
</organism>
<evidence type="ECO:0000313" key="1">
    <source>
        <dbReference type="EMBL" id="KAJ2890879.1"/>
    </source>
</evidence>
<dbReference type="Proteomes" id="UP001139981">
    <property type="component" value="Unassembled WGS sequence"/>
</dbReference>
<keyword evidence="1" id="KW-0489">Methyltransferase</keyword>
<protein>
    <submittedName>
        <fullName evidence="1">tRNA:m4X modification enzyme</fullName>
        <ecNumber evidence="1">2.1.1.225</ecNumber>
    </submittedName>
</protein>
<evidence type="ECO:0000313" key="2">
    <source>
        <dbReference type="Proteomes" id="UP001139981"/>
    </source>
</evidence>